<evidence type="ECO:0000259" key="3">
    <source>
        <dbReference type="Pfam" id="PF05683"/>
    </source>
</evidence>
<gene>
    <name evidence="4" type="ORF">A2462_04020</name>
</gene>
<accession>A0A1F4TKW1</accession>
<comment type="similarity">
    <text evidence="1">Belongs to the class-I fumarase family.</text>
</comment>
<evidence type="ECO:0000256" key="1">
    <source>
        <dbReference type="ARBA" id="ARBA00008876"/>
    </source>
</evidence>
<evidence type="ECO:0000313" key="4">
    <source>
        <dbReference type="EMBL" id="OGC32693.1"/>
    </source>
</evidence>
<protein>
    <recommendedName>
        <fullName evidence="3">Fe-S hydro-lyase tartrate dehydratase beta-type catalytic domain-containing protein</fullName>
    </recommendedName>
</protein>
<name>A0A1F4TKW1_UNCSA</name>
<dbReference type="AlphaFoldDB" id="A0A1F4TKW1"/>
<reference evidence="4 5" key="1">
    <citation type="journal article" date="2016" name="Nat. Commun.">
        <title>Thousands of microbial genomes shed light on interconnected biogeochemical processes in an aquifer system.</title>
        <authorList>
            <person name="Anantharaman K."/>
            <person name="Brown C.T."/>
            <person name="Hug L.A."/>
            <person name="Sharon I."/>
            <person name="Castelle C.J."/>
            <person name="Probst A.J."/>
            <person name="Thomas B.C."/>
            <person name="Singh A."/>
            <person name="Wilkins M.J."/>
            <person name="Karaoz U."/>
            <person name="Brodie E.L."/>
            <person name="Williams K.H."/>
            <person name="Hubbard S.S."/>
            <person name="Banfield J.F."/>
        </authorList>
    </citation>
    <scope>NUCLEOTIDE SEQUENCE [LARGE SCALE GENOMIC DNA]</scope>
</reference>
<dbReference type="PANTHER" id="PTHR43351">
    <property type="entry name" value="L(+)-TARTRATE DEHYDRATASE SUBUNIT BETA"/>
    <property type="match status" value="1"/>
</dbReference>
<proteinExistence type="inferred from homology"/>
<dbReference type="Pfam" id="PF05683">
    <property type="entry name" value="Fumerase_C"/>
    <property type="match status" value="1"/>
</dbReference>
<dbReference type="InterPro" id="IPR036660">
    <property type="entry name" value="Fe-S_hydroAse_TtdB_cat_sf"/>
</dbReference>
<dbReference type="Gene3D" id="3.20.130.10">
    <property type="entry name" value="Fe-S hydro-lyase, tartrate dehydratase beta-type, catalytic domain"/>
    <property type="match status" value="1"/>
</dbReference>
<keyword evidence="2" id="KW-0456">Lyase</keyword>
<organism evidence="4 5">
    <name type="scientific">candidate division WOR-1 bacterium RIFOXYC2_FULL_41_25</name>
    <dbReference type="NCBI Taxonomy" id="1802586"/>
    <lineage>
        <taxon>Bacteria</taxon>
        <taxon>Bacillati</taxon>
        <taxon>Saganbacteria</taxon>
    </lineage>
</organism>
<dbReference type="EMBL" id="MEUI01000047">
    <property type="protein sequence ID" value="OGC32693.1"/>
    <property type="molecule type" value="Genomic_DNA"/>
</dbReference>
<sequence length="185" mass="19968">MTKKKTKKTSLVLKAPLTEKDIKSLNIGDRVLISGTIYAARDSAHKLFGKNPPFEIKGSILFYASPTPAKKGQVIGSIGPTTASRMDPYTVDLLKKGLKITIGKGLRSQVVKDAMKKYQAIYLVVPGGISAGIAKHILKSTIIAYPELGPEAVLELEATNLPAIVAIDCKGKDLFEVGKKKYQTK</sequence>
<feature type="domain" description="Fe-S hydro-lyase tartrate dehydratase beta-type catalytic" evidence="3">
    <location>
        <begin position="4"/>
        <end position="176"/>
    </location>
</feature>
<dbReference type="SUPFAM" id="SSF117457">
    <property type="entry name" value="FumA C-terminal domain-like"/>
    <property type="match status" value="1"/>
</dbReference>
<evidence type="ECO:0000256" key="2">
    <source>
        <dbReference type="ARBA" id="ARBA00023239"/>
    </source>
</evidence>
<dbReference type="InterPro" id="IPR004647">
    <property type="entry name" value="Fe-S_hydro-lyase_TtdB-typ_cat"/>
</dbReference>
<evidence type="ECO:0000313" key="5">
    <source>
        <dbReference type="Proteomes" id="UP000177309"/>
    </source>
</evidence>
<dbReference type="GO" id="GO:0016836">
    <property type="term" value="F:hydro-lyase activity"/>
    <property type="evidence" value="ECO:0007669"/>
    <property type="project" value="InterPro"/>
</dbReference>
<dbReference type="NCBIfam" id="TIGR00723">
    <property type="entry name" value="ttdB_fumA_fumB"/>
    <property type="match status" value="1"/>
</dbReference>
<dbReference type="Proteomes" id="UP000177309">
    <property type="component" value="Unassembled WGS sequence"/>
</dbReference>
<dbReference type="PANTHER" id="PTHR43351:SF2">
    <property type="entry name" value="L(+)-TARTRATE DEHYDRATASE SUBUNIT BETA-RELATED"/>
    <property type="match status" value="1"/>
</dbReference>
<comment type="caution">
    <text evidence="4">The sequence shown here is derived from an EMBL/GenBank/DDBJ whole genome shotgun (WGS) entry which is preliminary data.</text>
</comment>